<dbReference type="AlphaFoldDB" id="A0A4C1VBL1"/>
<protein>
    <submittedName>
        <fullName evidence="1">Uncharacterized protein</fullName>
    </submittedName>
</protein>
<reference evidence="1 2" key="1">
    <citation type="journal article" date="2019" name="Commun. Biol.">
        <title>The bagworm genome reveals a unique fibroin gene that provides high tensile strength.</title>
        <authorList>
            <person name="Kono N."/>
            <person name="Nakamura H."/>
            <person name="Ohtoshi R."/>
            <person name="Tomita M."/>
            <person name="Numata K."/>
            <person name="Arakawa K."/>
        </authorList>
    </citation>
    <scope>NUCLEOTIDE SEQUENCE [LARGE SCALE GENOMIC DNA]</scope>
</reference>
<comment type="caution">
    <text evidence="1">The sequence shown here is derived from an EMBL/GenBank/DDBJ whole genome shotgun (WGS) entry which is preliminary data.</text>
</comment>
<sequence length="172" mass="19709">MRATRIDFTCRHSAPFRVNNNLWPPCGLRAPLRKILSEVTQPGVEIRQKDELTSRESRFAVRWPGSLLLRWPYLVIASRGPCTLPLRDCIALHSVPLMHTETITIRSACTLFRVDPVFDSGRITRMGFSQDSLQYDYSSETKTQSRGVMIPMTPSGPTTVIQWQYAPFFTKY</sequence>
<keyword evidence="2" id="KW-1185">Reference proteome</keyword>
<gene>
    <name evidence="1" type="ORF">EVAR_23159_1</name>
</gene>
<accession>A0A4C1VBL1</accession>
<name>A0A4C1VBL1_EUMVA</name>
<proteinExistence type="predicted"/>
<evidence type="ECO:0000313" key="2">
    <source>
        <dbReference type="Proteomes" id="UP000299102"/>
    </source>
</evidence>
<dbReference type="EMBL" id="BGZK01000311">
    <property type="protein sequence ID" value="GBP35910.1"/>
    <property type="molecule type" value="Genomic_DNA"/>
</dbReference>
<dbReference type="Proteomes" id="UP000299102">
    <property type="component" value="Unassembled WGS sequence"/>
</dbReference>
<organism evidence="1 2">
    <name type="scientific">Eumeta variegata</name>
    <name type="common">Bagworm moth</name>
    <name type="synonym">Eumeta japonica</name>
    <dbReference type="NCBI Taxonomy" id="151549"/>
    <lineage>
        <taxon>Eukaryota</taxon>
        <taxon>Metazoa</taxon>
        <taxon>Ecdysozoa</taxon>
        <taxon>Arthropoda</taxon>
        <taxon>Hexapoda</taxon>
        <taxon>Insecta</taxon>
        <taxon>Pterygota</taxon>
        <taxon>Neoptera</taxon>
        <taxon>Endopterygota</taxon>
        <taxon>Lepidoptera</taxon>
        <taxon>Glossata</taxon>
        <taxon>Ditrysia</taxon>
        <taxon>Tineoidea</taxon>
        <taxon>Psychidae</taxon>
        <taxon>Oiketicinae</taxon>
        <taxon>Eumeta</taxon>
    </lineage>
</organism>
<evidence type="ECO:0000313" key="1">
    <source>
        <dbReference type="EMBL" id="GBP35910.1"/>
    </source>
</evidence>